<dbReference type="Proteomes" id="UP000006054">
    <property type="component" value="Chromosome"/>
</dbReference>
<evidence type="ECO:0000259" key="2">
    <source>
        <dbReference type="SMART" id="SM00089"/>
    </source>
</evidence>
<protein>
    <recommendedName>
        <fullName evidence="2">PKD/Chitinase domain-containing protein</fullName>
    </recommendedName>
</protein>
<dbReference type="InterPro" id="IPR035986">
    <property type="entry name" value="PKD_dom_sf"/>
</dbReference>
<dbReference type="SMART" id="SM00089">
    <property type="entry name" value="PKD"/>
    <property type="match status" value="3"/>
</dbReference>
<organism evidence="3 4">
    <name type="scientific">Bernardetia litoralis (strain ATCC 23117 / DSM 6794 / NBRC 15988 / NCIMB 1366 / Fx l1 / Sio-4)</name>
    <name type="common">Flexibacter litoralis</name>
    <dbReference type="NCBI Taxonomy" id="880071"/>
    <lineage>
        <taxon>Bacteria</taxon>
        <taxon>Pseudomonadati</taxon>
        <taxon>Bacteroidota</taxon>
        <taxon>Cytophagia</taxon>
        <taxon>Cytophagales</taxon>
        <taxon>Bernardetiaceae</taxon>
        <taxon>Bernardetia</taxon>
    </lineage>
</organism>
<dbReference type="InterPro" id="IPR011044">
    <property type="entry name" value="Quino_amine_DH_bsu"/>
</dbReference>
<feature type="chain" id="PRO_5003685921" description="PKD/Chitinase domain-containing protein" evidence="1">
    <location>
        <begin position="21"/>
        <end position="1285"/>
    </location>
</feature>
<keyword evidence="4" id="KW-1185">Reference proteome</keyword>
<feature type="domain" description="PKD/Chitinase" evidence="2">
    <location>
        <begin position="713"/>
        <end position="784"/>
    </location>
</feature>
<gene>
    <name evidence="3" type="ordered locus">Fleli_1577</name>
</gene>
<sequence precursor="true">MKTFFLVIFATFFCNTLLYAQGEANTWLFADQSGINFNTNPPSYLSNPNRIANGTTFPEGSGGSGATISDSNGNLLFYTSGHKIWDRNHNLMLNGDLEGNNDGGINNAIIVKQPESNSIYYVFTFHNNYIDFTVFPPIIESGNRYHIVDMSKNGGLGEVISKDNLLENVVRGGNSVFAATSHCNGRDVWILSHEAYNNTQTLSSHLLTPTGLQTFAYSANCDVGLSNQMKFSPDGTRLFVTSYLTTDRLLDFDASTGIFSNPQVLYTNPSGTTYDFHSQGCEFSPDGTKLYVGQNKFSTPAHVPSDNNFQRRLLQYDMEASDIAASQTIVFDFPFEPATPPFPGGRPVSSNLGIGALQLAPNGTIYIAHNWFGTLSEIRNPNGSVATCDFVQYGFALLGTDYLHPSAATLPTFPTTVLFPPVEKPVLADVSGCSGISLDAGTGYDTYTWVLPDATTATGQTLVANQAGTYILEVTKNCFSAKDTVEVSFIGLPTLDLGLDKQICAGSSTILNAPSGFTSYTWTLPNSTTLNSQNLTATEAGTYSLSVTDACGTATDDIDVTILPNPTLDLGLDKQICAGASTILNAPSGFTSYEWTLPNSTTSNSQNLTATEAGTYSLSVTDACGTATDNIDVSILPNPTVDLGTDIEICAGASTILNAPSGFTSYTWTLPNSTTLNSQNLTATEAGTYSLTVSNSCGTATDDIDVVISPLPTVDLGLNKQICAGTSTILNAPSGFTSYTWVLPNNSVSNLQNITVSEAGVYKLTVTNSCGAATDEIKIQVAPNPSLDLGNDVFTCQNDTTLFAPLGFDSYNWILPNNTTSTTPTITANQAGNYILKVENNCGIAFDTVSVSFNQKPNVDLGIDTLLCQNENVIVSLPTDYNYLWFDTDTSKTRSFSNAGIYYFDIINECGAKRDSIIINNFVEPTVNLGEDKLLCEDEIIIISVNNPTNFPVLWSTGDTTNSIEINKKGTYSVQLFSNCQILVDSIQIDYKNKPNLTPQKDTILCQNENYFVEIDSTNQDVSIIWFDGNTFFSRFLNGESEYSYTLFNECGSVSDTFSIILPTNEELNINLGEDKILCRDENILLDATNENDNLTYLWNTGSTESQITVTEAGTYIVKASNLCTSKSDTIKINYIEELNTSIKLTQKDCGEAILNVNLKENETIKWNDGSIESEFIPTKSGVYEAQVTNDCESKIYSIEVKIINFDEEFPNVITPNDDGFNDAYVLPFEGAQIFVYDRWEKLVYRNDNYQNDWSPKNLTGGAYYLLIKHPCLDGNKKVVLSILK</sequence>
<dbReference type="RefSeq" id="WP_014797453.1">
    <property type="nucleotide sequence ID" value="NC_018018.1"/>
</dbReference>
<evidence type="ECO:0000313" key="3">
    <source>
        <dbReference type="EMBL" id="AFM03996.1"/>
    </source>
</evidence>
<evidence type="ECO:0000313" key="4">
    <source>
        <dbReference type="Proteomes" id="UP000006054"/>
    </source>
</evidence>
<reference evidence="4" key="1">
    <citation type="submission" date="2012-06" db="EMBL/GenBank/DDBJ databases">
        <title>The complete genome of Flexibacter litoralis DSM 6794.</title>
        <authorList>
            <person name="Lucas S."/>
            <person name="Copeland A."/>
            <person name="Lapidus A."/>
            <person name="Glavina del Rio T."/>
            <person name="Dalin E."/>
            <person name="Tice H."/>
            <person name="Bruce D."/>
            <person name="Goodwin L."/>
            <person name="Pitluck S."/>
            <person name="Peters L."/>
            <person name="Ovchinnikova G."/>
            <person name="Lu M."/>
            <person name="Kyrpides N."/>
            <person name="Mavromatis K."/>
            <person name="Ivanova N."/>
            <person name="Brettin T."/>
            <person name="Detter J.C."/>
            <person name="Han C."/>
            <person name="Larimer F."/>
            <person name="Land M."/>
            <person name="Hauser L."/>
            <person name="Markowitz V."/>
            <person name="Cheng J.-F."/>
            <person name="Hugenholtz P."/>
            <person name="Woyke T."/>
            <person name="Wu D."/>
            <person name="Spring S."/>
            <person name="Lang E."/>
            <person name="Kopitz M."/>
            <person name="Brambilla E."/>
            <person name="Klenk H.-P."/>
            <person name="Eisen J.A."/>
        </authorList>
    </citation>
    <scope>NUCLEOTIDE SEQUENCE [LARGE SCALE GENOMIC DNA]</scope>
    <source>
        <strain evidence="4">ATCC 23117 / DSM 6794 / NBRC 15988 / NCIMB 1366 / Sio-4</strain>
    </source>
</reference>
<feature type="domain" description="PKD/Chitinase" evidence="2">
    <location>
        <begin position="486"/>
        <end position="565"/>
    </location>
</feature>
<dbReference type="KEGG" id="fli:Fleli_1577"/>
<keyword evidence="1" id="KW-0732">Signal</keyword>
<dbReference type="STRING" id="880071.Fleli_1577"/>
<dbReference type="InterPro" id="IPR022409">
    <property type="entry name" value="PKD/Chitinase_dom"/>
</dbReference>
<accession>I4AJ61</accession>
<proteinExistence type="predicted"/>
<dbReference type="OrthoDB" id="9765926at2"/>
<dbReference type="HOGENOM" id="CLU_262705_0_0_10"/>
<dbReference type="EMBL" id="CP003345">
    <property type="protein sequence ID" value="AFM03996.1"/>
    <property type="molecule type" value="Genomic_DNA"/>
</dbReference>
<feature type="domain" description="PKD/Chitinase" evidence="2">
    <location>
        <begin position="632"/>
        <end position="711"/>
    </location>
</feature>
<dbReference type="Pfam" id="PF13585">
    <property type="entry name" value="CHU_C"/>
    <property type="match status" value="1"/>
</dbReference>
<dbReference type="SUPFAM" id="SSF50969">
    <property type="entry name" value="YVTN repeat-like/Quinoprotein amine dehydrogenase"/>
    <property type="match status" value="1"/>
</dbReference>
<dbReference type="SUPFAM" id="SSF101908">
    <property type="entry name" value="Putative isomerase YbhE"/>
    <property type="match status" value="1"/>
</dbReference>
<dbReference type="eggNOG" id="COG3386">
    <property type="taxonomic scope" value="Bacteria"/>
</dbReference>
<name>I4AJ61_BERLS</name>
<evidence type="ECO:0000256" key="1">
    <source>
        <dbReference type="SAM" id="SignalP"/>
    </source>
</evidence>
<feature type="signal peptide" evidence="1">
    <location>
        <begin position="1"/>
        <end position="20"/>
    </location>
</feature>
<dbReference type="InterPro" id="IPR013783">
    <property type="entry name" value="Ig-like_fold"/>
</dbReference>
<dbReference type="Gene3D" id="2.60.40.10">
    <property type="entry name" value="Immunoglobulins"/>
    <property type="match status" value="4"/>
</dbReference>
<dbReference type="SUPFAM" id="SSF49299">
    <property type="entry name" value="PKD domain"/>
    <property type="match status" value="1"/>
</dbReference>